<dbReference type="Gene3D" id="2.130.10.10">
    <property type="entry name" value="YVTN repeat-like/Quinoprotein amine dehydrogenase"/>
    <property type="match status" value="1"/>
</dbReference>
<organism evidence="5">
    <name type="scientific">Mesocestoides corti</name>
    <name type="common">Flatworm</name>
    <dbReference type="NCBI Taxonomy" id="53468"/>
    <lineage>
        <taxon>Eukaryota</taxon>
        <taxon>Metazoa</taxon>
        <taxon>Spiralia</taxon>
        <taxon>Lophotrochozoa</taxon>
        <taxon>Platyhelminthes</taxon>
        <taxon>Cestoda</taxon>
        <taxon>Eucestoda</taxon>
        <taxon>Cyclophyllidea</taxon>
        <taxon>Mesocestoididae</taxon>
        <taxon>Mesocestoides</taxon>
    </lineage>
</organism>
<evidence type="ECO:0000313" key="5">
    <source>
        <dbReference type="WBParaSite" id="MCU_004354-RA"/>
    </source>
</evidence>
<dbReference type="SUPFAM" id="SSF50978">
    <property type="entry name" value="WD40 repeat-like"/>
    <property type="match status" value="1"/>
</dbReference>
<proteinExistence type="inferred from homology"/>
<keyword evidence="3" id="KW-0072">Autophagy</keyword>
<dbReference type="WBParaSite" id="MCU_004354-RA">
    <property type="protein sequence ID" value="MCU_004354-RA"/>
    <property type="gene ID" value="MCU_004354"/>
</dbReference>
<dbReference type="InterPro" id="IPR015943">
    <property type="entry name" value="WD40/YVTN_repeat-like_dom_sf"/>
</dbReference>
<accession>A0A5K3EZI7</accession>
<dbReference type="GO" id="GO:0005737">
    <property type="term" value="C:cytoplasm"/>
    <property type="evidence" value="ECO:0007669"/>
    <property type="project" value="UniProtKB-ARBA"/>
</dbReference>
<dbReference type="GO" id="GO:0006914">
    <property type="term" value="P:autophagy"/>
    <property type="evidence" value="ECO:0007669"/>
    <property type="project" value="UniProtKB-KW"/>
</dbReference>
<reference evidence="5" key="1">
    <citation type="submission" date="2019-11" db="UniProtKB">
        <authorList>
            <consortium name="WormBaseParasite"/>
        </authorList>
    </citation>
    <scope>IDENTIFICATION</scope>
</reference>
<dbReference type="PANTHER" id="PTHR11227">
    <property type="entry name" value="WD-REPEAT PROTEIN INTERACTING WITH PHOSPHOINOSIDES WIPI -RELATED"/>
    <property type="match status" value="1"/>
</dbReference>
<dbReference type="InterPro" id="IPR036322">
    <property type="entry name" value="WD40_repeat_dom_sf"/>
</dbReference>
<dbReference type="Pfam" id="PF21032">
    <property type="entry name" value="PROPPIN"/>
    <property type="match status" value="1"/>
</dbReference>
<dbReference type="AlphaFoldDB" id="A0A5K3EZI7"/>
<protein>
    <submittedName>
        <fullName evidence="5">WD repeat domain phosphoinositide-interacting protein 3</fullName>
    </submittedName>
</protein>
<evidence type="ECO:0000256" key="3">
    <source>
        <dbReference type="ARBA" id="ARBA00023006"/>
    </source>
</evidence>
<evidence type="ECO:0000256" key="1">
    <source>
        <dbReference type="ARBA" id="ARBA00022574"/>
    </source>
</evidence>
<evidence type="ECO:0000256" key="4">
    <source>
        <dbReference type="ARBA" id="ARBA00025740"/>
    </source>
</evidence>
<dbReference type="InterPro" id="IPR048720">
    <property type="entry name" value="PROPPIN"/>
</dbReference>
<sequence length="382" mass="41530">MSIRLPPAENGNNSIIFMGFNQDYGCFAIGMQNGFRIFNTDPLKQLEKCEFSVRDGTGIGFIEMLFRTSFLGLLGGGHRSRIPGNTACLWDGVEQKFVLELGYSSDVRAIRLRRDQIVVVLSNAVKVYTFGASPELVYQSETSSNPFGLCHVCQHADYPLIAFPGRRVGSVTLATTRSPGDQENVTNTPPPRQILAHNNPLVAITMNSDGELLATASQRGTLIRVFSTRGCELLHELRRGSNSALITSICFDATASKVVVTSNHGTVHVFYIDSAAKANASSTSNVTSGKQRIGQDSTRQVAQHNKSGGLLPWYFSSTSSQIRFPLDTKSKAICAFSPSNPDTLVALAADGSYSKYNFTSNGVVTREQSVNILDIYDDESTS</sequence>
<keyword evidence="2" id="KW-0677">Repeat</keyword>
<evidence type="ECO:0000256" key="2">
    <source>
        <dbReference type="ARBA" id="ARBA00022737"/>
    </source>
</evidence>
<dbReference type="SMART" id="SM00320">
    <property type="entry name" value="WD40"/>
    <property type="match status" value="2"/>
</dbReference>
<name>A0A5K3EZI7_MESCO</name>
<comment type="similarity">
    <text evidence="4">Belongs to the WD repeat PROPPIN family.</text>
</comment>
<keyword evidence="1" id="KW-0853">WD repeat</keyword>
<dbReference type="InterPro" id="IPR001680">
    <property type="entry name" value="WD40_rpt"/>
</dbReference>